<dbReference type="AlphaFoldDB" id="A0A8J7IN35"/>
<comment type="caution">
    <text evidence="2">The sequence shown here is derived from an EMBL/GenBank/DDBJ whole genome shotgun (WGS) entry which is preliminary data.</text>
</comment>
<proteinExistence type="predicted"/>
<dbReference type="RefSeq" id="WP_199383308.1">
    <property type="nucleotide sequence ID" value="NZ_JAEMHM010000005.1"/>
</dbReference>
<keyword evidence="1" id="KW-1133">Transmembrane helix</keyword>
<organism evidence="2 3">
    <name type="scientific">Geomesophilobacter sediminis</name>
    <dbReference type="NCBI Taxonomy" id="2798584"/>
    <lineage>
        <taxon>Bacteria</taxon>
        <taxon>Pseudomonadati</taxon>
        <taxon>Thermodesulfobacteriota</taxon>
        <taxon>Desulfuromonadia</taxon>
        <taxon>Geobacterales</taxon>
        <taxon>Geobacteraceae</taxon>
        <taxon>Geomesophilobacter</taxon>
    </lineage>
</organism>
<dbReference type="EMBL" id="JAEMHM010000005">
    <property type="protein sequence ID" value="MBJ6724458.1"/>
    <property type="molecule type" value="Genomic_DNA"/>
</dbReference>
<feature type="transmembrane region" description="Helical" evidence="1">
    <location>
        <begin position="15"/>
        <end position="35"/>
    </location>
</feature>
<gene>
    <name evidence="2" type="ORF">JFN93_07050</name>
</gene>
<evidence type="ECO:0000313" key="3">
    <source>
        <dbReference type="Proteomes" id="UP000636888"/>
    </source>
</evidence>
<evidence type="ECO:0000313" key="2">
    <source>
        <dbReference type="EMBL" id="MBJ6724458.1"/>
    </source>
</evidence>
<evidence type="ECO:0000256" key="1">
    <source>
        <dbReference type="SAM" id="Phobius"/>
    </source>
</evidence>
<dbReference type="Proteomes" id="UP000636888">
    <property type="component" value="Unassembled WGS sequence"/>
</dbReference>
<keyword evidence="3" id="KW-1185">Reference proteome</keyword>
<protein>
    <submittedName>
        <fullName evidence="2">Uncharacterized protein</fullName>
    </submittedName>
</protein>
<reference evidence="2" key="1">
    <citation type="submission" date="2020-12" db="EMBL/GenBank/DDBJ databases">
        <title>Geomonas sp. Red875, isolated from river sediment.</title>
        <authorList>
            <person name="Xu Z."/>
            <person name="Zhang Z."/>
            <person name="Masuda Y."/>
            <person name="Itoh H."/>
            <person name="Senoo K."/>
        </authorList>
    </citation>
    <scope>NUCLEOTIDE SEQUENCE</scope>
    <source>
        <strain evidence="2">Red875</strain>
    </source>
</reference>
<feature type="transmembrane region" description="Helical" evidence="1">
    <location>
        <begin position="94"/>
        <end position="111"/>
    </location>
</feature>
<feature type="transmembrane region" description="Helical" evidence="1">
    <location>
        <begin position="42"/>
        <end position="74"/>
    </location>
</feature>
<sequence length="122" mass="13971">MPMRRVFKPFQHVPAWILIPIALLMVGGIGYVDYITGDYSMLIFYAIPISIVAWVVGDWGVTLVSAAAGGARYFSDYFSYADNNLRYWNTIEDFLFLLIVGLLISNIRRILEEEKNDREQGK</sequence>
<accession>A0A8J7IN35</accession>
<name>A0A8J7IN35_9BACT</name>
<keyword evidence="1" id="KW-0812">Transmembrane</keyword>
<keyword evidence="1" id="KW-0472">Membrane</keyword>